<proteinExistence type="predicted"/>
<dbReference type="PANTHER" id="PTHR36214:SF5">
    <property type="entry name" value="ACETYL-COA DECARBONYLASE_SYNTHASE COMPLEX SUBUNIT DELTA"/>
    <property type="match status" value="1"/>
</dbReference>
<dbReference type="AlphaFoldDB" id="A0A523XVV8"/>
<feature type="domain" description="CO dehydrogenase/acetyl-CoA synthase delta subunit TIM barrel" evidence="1">
    <location>
        <begin position="4"/>
        <end position="191"/>
    </location>
</feature>
<dbReference type="GO" id="GO:0006730">
    <property type="term" value="P:one-carbon metabolic process"/>
    <property type="evidence" value="ECO:0007669"/>
    <property type="project" value="InterPro"/>
</dbReference>
<comment type="caution">
    <text evidence="2">The sequence shown here is derived from an EMBL/GenBank/DDBJ whole genome shotgun (WGS) entry which is preliminary data.</text>
</comment>
<dbReference type="Proteomes" id="UP000315534">
    <property type="component" value="Unassembled WGS sequence"/>
</dbReference>
<dbReference type="InterPro" id="IPR011005">
    <property type="entry name" value="Dihydropteroate_synth-like_sf"/>
</dbReference>
<dbReference type="Pfam" id="PF03599">
    <property type="entry name" value="CdhD"/>
    <property type="match status" value="1"/>
</dbReference>
<gene>
    <name evidence="2" type="primary">cdhD</name>
    <name evidence="2" type="ORF">E3J38_00525</name>
</gene>
<evidence type="ECO:0000313" key="2">
    <source>
        <dbReference type="EMBL" id="TET83407.1"/>
    </source>
</evidence>
<evidence type="ECO:0000259" key="1">
    <source>
        <dbReference type="Pfam" id="PF03599"/>
    </source>
</evidence>
<dbReference type="InterPro" id="IPR051069">
    <property type="entry name" value="ACDS_complex_subunit"/>
</dbReference>
<protein>
    <submittedName>
        <fullName evidence="2">CO dehydrogenase/acetyl-CoA synthase subunit delta</fullName>
    </submittedName>
</protein>
<feature type="non-terminal residue" evidence="2">
    <location>
        <position position="1"/>
    </location>
</feature>
<reference evidence="2 3" key="1">
    <citation type="submission" date="2019-03" db="EMBL/GenBank/DDBJ databases">
        <title>Metabolic potential of uncultured bacteria and archaea associated with petroleum seepage in deep-sea sediments.</title>
        <authorList>
            <person name="Dong X."/>
            <person name="Hubert C."/>
        </authorList>
    </citation>
    <scope>NUCLEOTIDE SEQUENCE [LARGE SCALE GENOMIC DNA]</scope>
    <source>
        <strain evidence="2">E29_bin36</strain>
    </source>
</reference>
<dbReference type="Gene3D" id="3.20.20.20">
    <property type="entry name" value="Dihydropteroate synthase-like"/>
    <property type="match status" value="1"/>
</dbReference>
<sequence length="261" mass="28755">EVWEDTAAWAKMAVDKWGVDVVTVHLLSIDPLIKDTPPSEAVKTVEEVLQAVAVPLIIGGCGDPKKDAEVFTKVAEMAEGERVLLSSLTLDMDEAGVLEGVAKAAGKHGQLVLGFTALDLNRAKELNRKLYDYISEGNILMDLTTAALGYGLEYSFTIHERARMAALMGDSELQHPVLAGTTNAWAAREAWLKLGPEWEPRRLRGPLWETTTALALLLAGVDVFMMMHPDAIRTMRKVIQQLMTRGKAKPEKIANWVNKRI</sequence>
<dbReference type="NCBIfam" id="TIGR00381">
    <property type="entry name" value="cdhD"/>
    <property type="match status" value="1"/>
</dbReference>
<accession>A0A523XVV8</accession>
<dbReference type="SUPFAM" id="SSF51717">
    <property type="entry name" value="Dihydropteroate synthetase-like"/>
    <property type="match status" value="1"/>
</dbReference>
<organism evidence="2 3">
    <name type="scientific">candidate division TA06 bacterium</name>
    <dbReference type="NCBI Taxonomy" id="2250710"/>
    <lineage>
        <taxon>Bacteria</taxon>
        <taxon>Bacteria division TA06</taxon>
    </lineage>
</organism>
<dbReference type="InterPro" id="IPR016041">
    <property type="entry name" value="Ac-CoA_synth_d_su_TIM-brl"/>
</dbReference>
<name>A0A523XVV8_UNCT6</name>
<evidence type="ECO:0000313" key="3">
    <source>
        <dbReference type="Proteomes" id="UP000315534"/>
    </source>
</evidence>
<dbReference type="EMBL" id="SOIP01000027">
    <property type="protein sequence ID" value="TET83407.1"/>
    <property type="molecule type" value="Genomic_DNA"/>
</dbReference>
<dbReference type="InterPro" id="IPR004486">
    <property type="entry name" value="CO_DH/Ac-CoA_synth_dsu"/>
</dbReference>
<dbReference type="PANTHER" id="PTHR36214">
    <property type="match status" value="1"/>
</dbReference>